<dbReference type="InterPro" id="IPR041492">
    <property type="entry name" value="HAD_2"/>
</dbReference>
<dbReference type="SFLD" id="SFLDG01129">
    <property type="entry name" value="C1.5:_HAD__Beta-PGM__Phosphata"/>
    <property type="match status" value="1"/>
</dbReference>
<dbReference type="SFLD" id="SFLDS00003">
    <property type="entry name" value="Haloacid_Dehalogenase"/>
    <property type="match status" value="1"/>
</dbReference>
<dbReference type="Pfam" id="PF13419">
    <property type="entry name" value="HAD_2"/>
    <property type="match status" value="1"/>
</dbReference>
<name>A0A919FGY9_9MICO</name>
<dbReference type="PANTHER" id="PTHR43434:SF20">
    <property type="entry name" value="5'-NUCLEOTIDASE"/>
    <property type="match status" value="1"/>
</dbReference>
<dbReference type="Proteomes" id="UP000627369">
    <property type="component" value="Unassembled WGS sequence"/>
</dbReference>
<dbReference type="InterPro" id="IPR023214">
    <property type="entry name" value="HAD_sf"/>
</dbReference>
<dbReference type="InterPro" id="IPR050155">
    <property type="entry name" value="HAD-like_hydrolase_sf"/>
</dbReference>
<keyword evidence="2" id="KW-1185">Reference proteome</keyword>
<dbReference type="PANTHER" id="PTHR43434">
    <property type="entry name" value="PHOSPHOGLYCOLATE PHOSPHATASE"/>
    <property type="match status" value="1"/>
</dbReference>
<organism evidence="1 2">
    <name type="scientific">Promicromonospora soli</name>
    <dbReference type="NCBI Taxonomy" id="2035533"/>
    <lineage>
        <taxon>Bacteria</taxon>
        <taxon>Bacillati</taxon>
        <taxon>Actinomycetota</taxon>
        <taxon>Actinomycetes</taxon>
        <taxon>Micrococcales</taxon>
        <taxon>Promicromonosporaceae</taxon>
        <taxon>Promicromonospora</taxon>
    </lineage>
</organism>
<proteinExistence type="predicted"/>
<dbReference type="GO" id="GO:0005829">
    <property type="term" value="C:cytosol"/>
    <property type="evidence" value="ECO:0007669"/>
    <property type="project" value="TreeGrafter"/>
</dbReference>
<dbReference type="EMBL" id="BNAS01000001">
    <property type="protein sequence ID" value="GHH65280.1"/>
    <property type="molecule type" value="Genomic_DNA"/>
</dbReference>
<evidence type="ECO:0000313" key="2">
    <source>
        <dbReference type="Proteomes" id="UP000627369"/>
    </source>
</evidence>
<dbReference type="SUPFAM" id="SSF56784">
    <property type="entry name" value="HAD-like"/>
    <property type="match status" value="1"/>
</dbReference>
<dbReference type="Gene3D" id="1.10.150.240">
    <property type="entry name" value="Putative phosphatase, domain 2"/>
    <property type="match status" value="1"/>
</dbReference>
<dbReference type="GO" id="GO:0004713">
    <property type="term" value="F:protein tyrosine kinase activity"/>
    <property type="evidence" value="ECO:0007669"/>
    <property type="project" value="TreeGrafter"/>
</dbReference>
<dbReference type="Gene3D" id="3.40.50.1000">
    <property type="entry name" value="HAD superfamily/HAD-like"/>
    <property type="match status" value="1"/>
</dbReference>
<comment type="caution">
    <text evidence="1">The sequence shown here is derived from an EMBL/GenBank/DDBJ whole genome shotgun (WGS) entry which is preliminary data.</text>
</comment>
<evidence type="ECO:0000313" key="1">
    <source>
        <dbReference type="EMBL" id="GHH65280.1"/>
    </source>
</evidence>
<sequence length="230" mass="23801">MVTLSLPRRITHVLLDLDGTLTDSAPGIIASLRTGFTDAGFDVPSDEVLRTFVGPPLGASLTRMGLSAADAATTIAAYRRDFEAYGMFDNSVFGGVPEALAGLRETGVRLLVATAKPERYARQIVAHFGLDGYLTGGLDGVHGAADYEAGEAQGKEVVVERAVAHAVALGADAGQIVMVGDREHDVHAAAHHGVPTVGVTWGYAAPGELEAAGAAAIATTPEELRKLLTS</sequence>
<protein>
    <submittedName>
        <fullName evidence="1">5'-nucleotidase</fullName>
    </submittedName>
</protein>
<dbReference type="InterPro" id="IPR036412">
    <property type="entry name" value="HAD-like_sf"/>
</dbReference>
<gene>
    <name evidence="1" type="ORF">GCM10017772_03270</name>
</gene>
<accession>A0A919FGY9</accession>
<dbReference type="InterPro" id="IPR023198">
    <property type="entry name" value="PGP-like_dom2"/>
</dbReference>
<reference evidence="1" key="1">
    <citation type="journal article" date="2014" name="Int. J. Syst. Evol. Microbiol.">
        <title>Complete genome sequence of Corynebacterium casei LMG S-19264T (=DSM 44701T), isolated from a smear-ripened cheese.</title>
        <authorList>
            <consortium name="US DOE Joint Genome Institute (JGI-PGF)"/>
            <person name="Walter F."/>
            <person name="Albersmeier A."/>
            <person name="Kalinowski J."/>
            <person name="Ruckert C."/>
        </authorList>
    </citation>
    <scope>NUCLEOTIDE SEQUENCE</scope>
    <source>
        <strain evidence="1">CGMCC 4.7398</strain>
    </source>
</reference>
<dbReference type="AlphaFoldDB" id="A0A919FGY9"/>
<reference evidence="1" key="2">
    <citation type="submission" date="2020-09" db="EMBL/GenBank/DDBJ databases">
        <authorList>
            <person name="Sun Q."/>
            <person name="Zhou Y."/>
        </authorList>
    </citation>
    <scope>NUCLEOTIDE SEQUENCE</scope>
    <source>
        <strain evidence="1">CGMCC 4.7398</strain>
    </source>
</reference>